<proteinExistence type="predicted"/>
<dbReference type="Pfam" id="PF22936">
    <property type="entry name" value="Pol_BBD"/>
    <property type="match status" value="1"/>
</dbReference>
<feature type="region of interest" description="Disordered" evidence="1">
    <location>
        <begin position="250"/>
        <end position="274"/>
    </location>
</feature>
<evidence type="ECO:0000313" key="3">
    <source>
        <dbReference type="EMBL" id="GFY81184.1"/>
    </source>
</evidence>
<dbReference type="OrthoDB" id="513620at2759"/>
<dbReference type="EMBL" id="BJWL01000001">
    <property type="protein sequence ID" value="GFY81184.1"/>
    <property type="molecule type" value="Genomic_DNA"/>
</dbReference>
<dbReference type="PANTHER" id="PTHR47592">
    <property type="entry name" value="PBF68 PROTEIN"/>
    <property type="match status" value="1"/>
</dbReference>
<feature type="compositionally biased region" description="Low complexity" evidence="1">
    <location>
        <begin position="253"/>
        <end position="265"/>
    </location>
</feature>
<dbReference type="Proteomes" id="UP000585474">
    <property type="component" value="Unassembled WGS sequence"/>
</dbReference>
<reference evidence="3 4" key="1">
    <citation type="submission" date="2019-07" db="EMBL/GenBank/DDBJ databases">
        <title>De Novo Assembly of kiwifruit Actinidia rufa.</title>
        <authorList>
            <person name="Sugita-Konishi S."/>
            <person name="Sato K."/>
            <person name="Mori E."/>
            <person name="Abe Y."/>
            <person name="Kisaki G."/>
            <person name="Hamano K."/>
            <person name="Suezawa K."/>
            <person name="Otani M."/>
            <person name="Fukuda T."/>
            <person name="Manabe T."/>
            <person name="Gomi K."/>
            <person name="Tabuchi M."/>
            <person name="Akimitsu K."/>
            <person name="Kataoka I."/>
        </authorList>
    </citation>
    <scope>NUCLEOTIDE SEQUENCE [LARGE SCALE GENOMIC DNA]</scope>
    <source>
        <strain evidence="4">cv. Fuchu</strain>
    </source>
</reference>
<accession>A0A7J0E3W1</accession>
<feature type="region of interest" description="Disordered" evidence="1">
    <location>
        <begin position="512"/>
        <end position="536"/>
    </location>
</feature>
<keyword evidence="4" id="KW-1185">Reference proteome</keyword>
<evidence type="ECO:0000259" key="2">
    <source>
        <dbReference type="Pfam" id="PF22936"/>
    </source>
</evidence>
<protein>
    <recommendedName>
        <fullName evidence="2">Retrovirus-related Pol polyprotein from transposon TNT 1-94-like beta-barrel domain-containing protein</fullName>
    </recommendedName>
</protein>
<gene>
    <name evidence="3" type="ORF">Acr_01g0009930</name>
</gene>
<comment type="caution">
    <text evidence="3">The sequence shown here is derived from an EMBL/GenBank/DDBJ whole genome shotgun (WGS) entry which is preliminary data.</text>
</comment>
<sequence length="536" mass="60883">MRSHAPPDHRRVRLVSATRRRGPTHCHTPGRCSTRWHAPGRDQHSLSHARGEETIRHAPARTMRPSSQCHVSIDHPVSVQSAATLALLEISRHSRFIHGLVFGDFAFIWEKMKDILFCNDLHEPLENKRDKPIATNDEKWRKMNRKTIERIGHCIGHEVFHYVVQETSAYELWIKLEEIYQVKTSWNKALLMRRLFDDEMQALLLLSSLLENWETLVVSLSNSAPNGKLTTSMVMDALFNEEARRREMGTIDQSESQSLVSEGSSNRGQGQGRCHHRDESDVLLAASVDGKSDWELNSGTAYHLCRDREVFSTYAACEGCIWMANNTASRVVGNGSVRFCIADGRSVTLTEVRHVPNLRKNLISIEMLDSKGCNFKANEGTLRVFKENKEMLWRKKTRDLYRLEGSVQTERAIVRHGSSSISENNGQGKQLLYKGMQSKRMVVRTREKRCSHDNSQSDVLCGVPRWGMQGILSYGGARPKAVRMNNLKISAYPLVGWRGRLLSPVHLDKSKSTWRSLSPVTKPKPKPSWGSHGVSM</sequence>
<dbReference type="Pfam" id="PF14223">
    <property type="entry name" value="Retrotran_gag_2"/>
    <property type="match status" value="1"/>
</dbReference>
<name>A0A7J0E3W1_9ERIC</name>
<evidence type="ECO:0000313" key="4">
    <source>
        <dbReference type="Proteomes" id="UP000585474"/>
    </source>
</evidence>
<dbReference type="InterPro" id="IPR054722">
    <property type="entry name" value="PolX-like_BBD"/>
</dbReference>
<feature type="domain" description="Retrovirus-related Pol polyprotein from transposon TNT 1-94-like beta-barrel" evidence="2">
    <location>
        <begin position="294"/>
        <end position="373"/>
    </location>
</feature>
<dbReference type="AlphaFoldDB" id="A0A7J0E3W1"/>
<evidence type="ECO:0000256" key="1">
    <source>
        <dbReference type="SAM" id="MobiDB-lite"/>
    </source>
</evidence>
<organism evidence="3 4">
    <name type="scientific">Actinidia rufa</name>
    <dbReference type="NCBI Taxonomy" id="165716"/>
    <lineage>
        <taxon>Eukaryota</taxon>
        <taxon>Viridiplantae</taxon>
        <taxon>Streptophyta</taxon>
        <taxon>Embryophyta</taxon>
        <taxon>Tracheophyta</taxon>
        <taxon>Spermatophyta</taxon>
        <taxon>Magnoliopsida</taxon>
        <taxon>eudicotyledons</taxon>
        <taxon>Gunneridae</taxon>
        <taxon>Pentapetalae</taxon>
        <taxon>asterids</taxon>
        <taxon>Ericales</taxon>
        <taxon>Actinidiaceae</taxon>
        <taxon>Actinidia</taxon>
    </lineage>
</organism>